<reference evidence="2 3" key="1">
    <citation type="submission" date="2020-08" db="EMBL/GenBank/DDBJ databases">
        <authorList>
            <person name="Koutsovoulos G."/>
            <person name="Danchin GJ E."/>
        </authorList>
    </citation>
    <scope>NUCLEOTIDE SEQUENCE [LARGE SCALE GENOMIC DNA]</scope>
</reference>
<dbReference type="Proteomes" id="UP000580250">
    <property type="component" value="Unassembled WGS sequence"/>
</dbReference>
<gene>
    <name evidence="2" type="ORF">MENT_LOCUS41764</name>
</gene>
<protein>
    <submittedName>
        <fullName evidence="2">Uncharacterized protein</fullName>
    </submittedName>
</protein>
<dbReference type="EMBL" id="CAJEWN010000730">
    <property type="protein sequence ID" value="CAD2189067.1"/>
    <property type="molecule type" value="Genomic_DNA"/>
</dbReference>
<comment type="caution">
    <text evidence="2">The sequence shown here is derived from an EMBL/GenBank/DDBJ whole genome shotgun (WGS) entry which is preliminary data.</text>
</comment>
<name>A0A6V7WPY7_MELEN</name>
<evidence type="ECO:0000313" key="3">
    <source>
        <dbReference type="Proteomes" id="UP000580250"/>
    </source>
</evidence>
<evidence type="ECO:0000256" key="1">
    <source>
        <dbReference type="SAM" id="MobiDB-lite"/>
    </source>
</evidence>
<feature type="region of interest" description="Disordered" evidence="1">
    <location>
        <begin position="1"/>
        <end position="29"/>
    </location>
</feature>
<dbReference type="AlphaFoldDB" id="A0A6V7WPY7"/>
<evidence type="ECO:0000313" key="2">
    <source>
        <dbReference type="EMBL" id="CAD2189067.1"/>
    </source>
</evidence>
<feature type="compositionally biased region" description="Low complexity" evidence="1">
    <location>
        <begin position="18"/>
        <end position="29"/>
    </location>
</feature>
<accession>A0A6V7WPY7</accession>
<organism evidence="2 3">
    <name type="scientific">Meloidogyne enterolobii</name>
    <name type="common">Root-knot nematode worm</name>
    <name type="synonym">Meloidogyne mayaguensis</name>
    <dbReference type="NCBI Taxonomy" id="390850"/>
    <lineage>
        <taxon>Eukaryota</taxon>
        <taxon>Metazoa</taxon>
        <taxon>Ecdysozoa</taxon>
        <taxon>Nematoda</taxon>
        <taxon>Chromadorea</taxon>
        <taxon>Rhabditida</taxon>
        <taxon>Tylenchina</taxon>
        <taxon>Tylenchomorpha</taxon>
        <taxon>Tylenchoidea</taxon>
        <taxon>Meloidogynidae</taxon>
        <taxon>Meloidogyninae</taxon>
        <taxon>Meloidogyne</taxon>
    </lineage>
</organism>
<proteinExistence type="predicted"/>
<sequence>MATATPLASSSSLGNLIQNNNDNEQTNDTNNQKYYFNYIKNENKNCGENNILEHSASNNNIAALRRSSVSAFASPKNGEEEIGNNDNFHHPLLSPLSINFQSTTNQVTTNPNNIFNNKKEMSTNVGIKRPLSVSENINILFNFI</sequence>